<sequence>MNDPLATYLHDHLAGANLAIELLRAMRTKHQDEPIGSFLDSLLAEIVEDRDTLKELAKETGNGQSTLKELGAWLSEKASRFKLGDGANGPFEVFEALEFLSLGILGKLSLWSALHVAARSDTRLEGVDFTRLIGRAESQYAAVEKRRISCAETALRRVKTATQP</sequence>
<reference evidence="1 2" key="1">
    <citation type="submission" date="2020-08" db="EMBL/GenBank/DDBJ databases">
        <title>Genomic Encyclopedia of Type Strains, Phase IV (KMG-V): Genome sequencing to study the core and pangenomes of soil and plant-associated prokaryotes.</title>
        <authorList>
            <person name="Whitman W."/>
        </authorList>
    </citation>
    <scope>NUCLEOTIDE SEQUENCE [LARGE SCALE GENOMIC DNA]</scope>
    <source>
        <strain evidence="1 2">X5P2</strain>
    </source>
</reference>
<comment type="caution">
    <text evidence="1">The sequence shown here is derived from an EMBL/GenBank/DDBJ whole genome shotgun (WGS) entry which is preliminary data.</text>
</comment>
<evidence type="ECO:0000313" key="2">
    <source>
        <dbReference type="Proteomes" id="UP000535182"/>
    </source>
</evidence>
<protein>
    <submittedName>
        <fullName evidence="1">Uncharacterized protein</fullName>
    </submittedName>
</protein>
<gene>
    <name evidence="1" type="ORF">HDF14_004122</name>
</gene>
<evidence type="ECO:0000313" key="1">
    <source>
        <dbReference type="EMBL" id="MBB5330487.1"/>
    </source>
</evidence>
<name>A0A9X0U720_9BACT</name>
<accession>A0A9X0U720</accession>
<dbReference type="EMBL" id="JACHEB010000010">
    <property type="protein sequence ID" value="MBB5330487.1"/>
    <property type="molecule type" value="Genomic_DNA"/>
</dbReference>
<dbReference type="AlphaFoldDB" id="A0A9X0U720"/>
<organism evidence="1 2">
    <name type="scientific">Tunturiibacter gelidiferens</name>
    <dbReference type="NCBI Taxonomy" id="3069689"/>
    <lineage>
        <taxon>Bacteria</taxon>
        <taxon>Pseudomonadati</taxon>
        <taxon>Acidobacteriota</taxon>
        <taxon>Terriglobia</taxon>
        <taxon>Terriglobales</taxon>
        <taxon>Acidobacteriaceae</taxon>
        <taxon>Tunturiibacter</taxon>
    </lineage>
</organism>
<keyword evidence="2" id="KW-1185">Reference proteome</keyword>
<dbReference type="RefSeq" id="WP_183979946.1">
    <property type="nucleotide sequence ID" value="NZ_JACHEB010000010.1"/>
</dbReference>
<dbReference type="Proteomes" id="UP000535182">
    <property type="component" value="Unassembled WGS sequence"/>
</dbReference>
<proteinExistence type="predicted"/>